<feature type="domain" description="Casparian strip membrane protein" evidence="9">
    <location>
        <begin position="15"/>
        <end position="142"/>
    </location>
</feature>
<dbReference type="EMBL" id="JAHRHJ020000001">
    <property type="protein sequence ID" value="KAH9329391.1"/>
    <property type="molecule type" value="Genomic_DNA"/>
</dbReference>
<dbReference type="InterPro" id="IPR006459">
    <property type="entry name" value="CASP/CASPL"/>
</dbReference>
<dbReference type="GO" id="GO:0005886">
    <property type="term" value="C:plasma membrane"/>
    <property type="evidence" value="ECO:0007669"/>
    <property type="project" value="UniProtKB-SubCell"/>
</dbReference>
<sequence>MEAGKMEVGKGRGSRRLEVIDFVLRLLAIAATLVAAIVMGRDKQTIHTIIGSIPAKYHYSPANVFFVIANAIACVYAVFAINNTVANILTSRSPAFSKLLRSFFDLIMVALLSASLGAAMAVGYVARKGNSHAFWGEICSLYG</sequence>
<organism evidence="10 11">
    <name type="scientific">Taxus chinensis</name>
    <name type="common">Chinese yew</name>
    <name type="synonym">Taxus wallichiana var. chinensis</name>
    <dbReference type="NCBI Taxonomy" id="29808"/>
    <lineage>
        <taxon>Eukaryota</taxon>
        <taxon>Viridiplantae</taxon>
        <taxon>Streptophyta</taxon>
        <taxon>Embryophyta</taxon>
        <taxon>Tracheophyta</taxon>
        <taxon>Spermatophyta</taxon>
        <taxon>Pinopsida</taxon>
        <taxon>Pinidae</taxon>
        <taxon>Conifers II</taxon>
        <taxon>Cupressales</taxon>
        <taxon>Taxaceae</taxon>
        <taxon>Taxus</taxon>
    </lineage>
</organism>
<evidence type="ECO:0000256" key="8">
    <source>
        <dbReference type="RuleBase" id="RU361233"/>
    </source>
</evidence>
<feature type="transmembrane region" description="Helical" evidence="8">
    <location>
        <begin position="60"/>
        <end position="82"/>
    </location>
</feature>
<dbReference type="PANTHER" id="PTHR36488">
    <property type="entry name" value="CASP-LIKE PROTEIN 1U1"/>
    <property type="match status" value="1"/>
</dbReference>
<keyword evidence="11" id="KW-1185">Reference proteome</keyword>
<evidence type="ECO:0000256" key="2">
    <source>
        <dbReference type="ARBA" id="ARBA00007651"/>
    </source>
</evidence>
<protein>
    <recommendedName>
        <fullName evidence="8">CASP-like protein</fullName>
    </recommendedName>
</protein>
<comment type="subcellular location">
    <subcellularLocation>
        <location evidence="1 8">Cell membrane</location>
        <topology evidence="1 8">Multi-pass membrane protein</topology>
    </subcellularLocation>
</comment>
<comment type="caution">
    <text evidence="8">Lacks conserved residue(s) required for the propagation of feature annotation.</text>
</comment>
<comment type="caution">
    <text evidence="10">The sequence shown here is derived from an EMBL/GenBank/DDBJ whole genome shotgun (WGS) entry which is preliminary data.</text>
</comment>
<reference evidence="10 11" key="1">
    <citation type="journal article" date="2021" name="Nat. Plants">
        <title>The Taxus genome provides insights into paclitaxel biosynthesis.</title>
        <authorList>
            <person name="Xiong X."/>
            <person name="Gou J."/>
            <person name="Liao Q."/>
            <person name="Li Y."/>
            <person name="Zhou Q."/>
            <person name="Bi G."/>
            <person name="Li C."/>
            <person name="Du R."/>
            <person name="Wang X."/>
            <person name="Sun T."/>
            <person name="Guo L."/>
            <person name="Liang H."/>
            <person name="Lu P."/>
            <person name="Wu Y."/>
            <person name="Zhang Z."/>
            <person name="Ro D.K."/>
            <person name="Shang Y."/>
            <person name="Huang S."/>
            <person name="Yan J."/>
        </authorList>
    </citation>
    <scope>NUCLEOTIDE SEQUENCE [LARGE SCALE GENOMIC DNA]</scope>
    <source>
        <strain evidence="10">Ta-2019</strain>
    </source>
</reference>
<evidence type="ECO:0000313" key="10">
    <source>
        <dbReference type="EMBL" id="KAH9329391.1"/>
    </source>
</evidence>
<evidence type="ECO:0000259" key="9">
    <source>
        <dbReference type="Pfam" id="PF04535"/>
    </source>
</evidence>
<evidence type="ECO:0000256" key="4">
    <source>
        <dbReference type="ARBA" id="ARBA00022475"/>
    </source>
</evidence>
<evidence type="ECO:0000256" key="1">
    <source>
        <dbReference type="ARBA" id="ARBA00004651"/>
    </source>
</evidence>
<evidence type="ECO:0000313" key="11">
    <source>
        <dbReference type="Proteomes" id="UP000824469"/>
    </source>
</evidence>
<gene>
    <name evidence="10" type="ORF">KI387_001499</name>
</gene>
<evidence type="ECO:0000256" key="3">
    <source>
        <dbReference type="ARBA" id="ARBA00011489"/>
    </source>
</evidence>
<evidence type="ECO:0000256" key="6">
    <source>
        <dbReference type="ARBA" id="ARBA00022989"/>
    </source>
</evidence>
<proteinExistence type="inferred from homology"/>
<accession>A0AA38LMQ9</accession>
<feature type="transmembrane region" description="Helical" evidence="8">
    <location>
        <begin position="103"/>
        <end position="126"/>
    </location>
</feature>
<comment type="similarity">
    <text evidence="2 8">Belongs to the Casparian strip membrane proteins (CASP) family.</text>
</comment>
<feature type="transmembrane region" description="Helical" evidence="8">
    <location>
        <begin position="22"/>
        <end position="40"/>
    </location>
</feature>
<evidence type="ECO:0000256" key="7">
    <source>
        <dbReference type="ARBA" id="ARBA00023136"/>
    </source>
</evidence>
<comment type="subunit">
    <text evidence="3 8">Homodimer and heterodimers.</text>
</comment>
<keyword evidence="6 8" id="KW-1133">Transmembrane helix</keyword>
<evidence type="ECO:0000256" key="5">
    <source>
        <dbReference type="ARBA" id="ARBA00022692"/>
    </source>
</evidence>
<dbReference type="InterPro" id="IPR044173">
    <property type="entry name" value="CASPL"/>
</dbReference>
<dbReference type="Pfam" id="PF04535">
    <property type="entry name" value="CASP_dom"/>
    <property type="match status" value="1"/>
</dbReference>
<keyword evidence="7 8" id="KW-0472">Membrane</keyword>
<dbReference type="PANTHER" id="PTHR36488:SF8">
    <property type="entry name" value="CASP-LIKE PROTEIN 1U1"/>
    <property type="match status" value="1"/>
</dbReference>
<dbReference type="AlphaFoldDB" id="A0AA38LMQ9"/>
<dbReference type="Proteomes" id="UP000824469">
    <property type="component" value="Unassembled WGS sequence"/>
</dbReference>
<dbReference type="NCBIfam" id="TIGR01569">
    <property type="entry name" value="A_tha_TIGR01569"/>
    <property type="match status" value="1"/>
</dbReference>
<keyword evidence="5 8" id="KW-0812">Transmembrane</keyword>
<dbReference type="InterPro" id="IPR006702">
    <property type="entry name" value="CASP_dom"/>
</dbReference>
<feature type="non-terminal residue" evidence="10">
    <location>
        <position position="1"/>
    </location>
</feature>
<keyword evidence="4 8" id="KW-1003">Cell membrane</keyword>
<name>A0AA38LMQ9_TAXCH</name>